<dbReference type="Pfam" id="PF00892">
    <property type="entry name" value="EamA"/>
    <property type="match status" value="2"/>
</dbReference>
<comment type="subcellular location">
    <subcellularLocation>
        <location evidence="1 6">Membrane</location>
        <topology evidence="1 6">Multi-pass membrane protein</topology>
    </subcellularLocation>
</comment>
<feature type="transmembrane region" description="Helical" evidence="6">
    <location>
        <begin position="142"/>
        <end position="160"/>
    </location>
</feature>
<dbReference type="AlphaFoldDB" id="A0A9R1URH8"/>
<dbReference type="Proteomes" id="UP000235145">
    <property type="component" value="Unassembled WGS sequence"/>
</dbReference>
<feature type="transmembrane region" description="Helical" evidence="6">
    <location>
        <begin position="313"/>
        <end position="332"/>
    </location>
</feature>
<feature type="transmembrane region" description="Helical" evidence="6">
    <location>
        <begin position="107"/>
        <end position="130"/>
    </location>
</feature>
<keyword evidence="10" id="KW-1185">Reference proteome</keyword>
<organism evidence="9 10">
    <name type="scientific">Lactuca sativa</name>
    <name type="common">Garden lettuce</name>
    <dbReference type="NCBI Taxonomy" id="4236"/>
    <lineage>
        <taxon>Eukaryota</taxon>
        <taxon>Viridiplantae</taxon>
        <taxon>Streptophyta</taxon>
        <taxon>Embryophyta</taxon>
        <taxon>Tracheophyta</taxon>
        <taxon>Spermatophyta</taxon>
        <taxon>Magnoliopsida</taxon>
        <taxon>eudicotyledons</taxon>
        <taxon>Gunneridae</taxon>
        <taxon>Pentapetalae</taxon>
        <taxon>asterids</taxon>
        <taxon>campanulids</taxon>
        <taxon>Asterales</taxon>
        <taxon>Asteraceae</taxon>
        <taxon>Cichorioideae</taxon>
        <taxon>Cichorieae</taxon>
        <taxon>Lactucinae</taxon>
        <taxon>Lactuca</taxon>
    </lineage>
</organism>
<feature type="compositionally biased region" description="Basic and acidic residues" evidence="7">
    <location>
        <begin position="368"/>
        <end position="377"/>
    </location>
</feature>
<evidence type="ECO:0000256" key="4">
    <source>
        <dbReference type="ARBA" id="ARBA00022989"/>
    </source>
</evidence>
<keyword evidence="5 6" id="KW-0472">Membrane</keyword>
<proteinExistence type="inferred from homology"/>
<dbReference type="GO" id="GO:0005886">
    <property type="term" value="C:plasma membrane"/>
    <property type="evidence" value="ECO:0000318"/>
    <property type="project" value="GO_Central"/>
</dbReference>
<reference evidence="9 10" key="1">
    <citation type="journal article" date="2017" name="Nat. Commun.">
        <title>Genome assembly with in vitro proximity ligation data and whole-genome triplication in lettuce.</title>
        <authorList>
            <person name="Reyes-Chin-Wo S."/>
            <person name="Wang Z."/>
            <person name="Yang X."/>
            <person name="Kozik A."/>
            <person name="Arikit S."/>
            <person name="Song C."/>
            <person name="Xia L."/>
            <person name="Froenicke L."/>
            <person name="Lavelle D.O."/>
            <person name="Truco M.J."/>
            <person name="Xia R."/>
            <person name="Zhu S."/>
            <person name="Xu C."/>
            <person name="Xu H."/>
            <person name="Xu X."/>
            <person name="Cox K."/>
            <person name="Korf I."/>
            <person name="Meyers B.C."/>
            <person name="Michelmore R.W."/>
        </authorList>
    </citation>
    <scope>NUCLEOTIDE SEQUENCE [LARGE SCALE GENOMIC DNA]</scope>
    <source>
        <strain evidence="10">cv. Salinas</strain>
        <tissue evidence="9">Seedlings</tissue>
    </source>
</reference>
<dbReference type="EMBL" id="NBSK02000008">
    <property type="protein sequence ID" value="KAJ0192395.1"/>
    <property type="molecule type" value="Genomic_DNA"/>
</dbReference>
<evidence type="ECO:0000313" key="10">
    <source>
        <dbReference type="Proteomes" id="UP000235145"/>
    </source>
</evidence>
<comment type="caution">
    <text evidence="9">The sequence shown here is derived from an EMBL/GenBank/DDBJ whole genome shotgun (WGS) entry which is preliminary data.</text>
</comment>
<comment type="similarity">
    <text evidence="2 6">Belongs to the drug/metabolite transporter (DMT) superfamily. Plant drug/metabolite exporter (P-DME) (TC 2.A.7.4) family.</text>
</comment>
<evidence type="ECO:0000256" key="7">
    <source>
        <dbReference type="SAM" id="MobiDB-lite"/>
    </source>
</evidence>
<dbReference type="Gramene" id="rna-gnl|WGS:NBSK|LSAT_8X16261_mrna">
    <property type="protein sequence ID" value="cds-PLY96042.1"/>
    <property type="gene ID" value="gene-LSAT_8X16261"/>
</dbReference>
<feature type="region of interest" description="Disordered" evidence="7">
    <location>
        <begin position="350"/>
        <end position="377"/>
    </location>
</feature>
<feature type="transmembrane region" description="Helical" evidence="6">
    <location>
        <begin position="21"/>
        <end position="38"/>
    </location>
</feature>
<accession>A0A9R1URH8</accession>
<evidence type="ECO:0000256" key="6">
    <source>
        <dbReference type="RuleBase" id="RU363077"/>
    </source>
</evidence>
<feature type="transmembrane region" description="Helical" evidence="6">
    <location>
        <begin position="50"/>
        <end position="67"/>
    </location>
</feature>
<dbReference type="SUPFAM" id="SSF103481">
    <property type="entry name" value="Multidrug resistance efflux transporter EmrE"/>
    <property type="match status" value="2"/>
</dbReference>
<dbReference type="PANTHER" id="PTHR31218">
    <property type="entry name" value="WAT1-RELATED PROTEIN"/>
    <property type="match status" value="1"/>
</dbReference>
<feature type="domain" description="EamA" evidence="8">
    <location>
        <begin position="192"/>
        <end position="331"/>
    </location>
</feature>
<gene>
    <name evidence="9" type="ORF">LSAT_V11C800395660</name>
</gene>
<feature type="transmembrane region" description="Helical" evidence="6">
    <location>
        <begin position="191"/>
        <end position="210"/>
    </location>
</feature>
<evidence type="ECO:0000256" key="1">
    <source>
        <dbReference type="ARBA" id="ARBA00004141"/>
    </source>
</evidence>
<name>A0A9R1URH8_LACSA</name>
<keyword evidence="4 6" id="KW-1133">Transmembrane helix</keyword>
<evidence type="ECO:0000256" key="3">
    <source>
        <dbReference type="ARBA" id="ARBA00022692"/>
    </source>
</evidence>
<keyword evidence="3 6" id="KW-0812">Transmembrane</keyword>
<sequence>MEMPKGWFWSVCKRGRPYIGVLFLQLGYAINNLIVKSALNEGLNPYTFSVYRNIAAAVAFGPFALYFERKIRSQMTFSVFWKISLLALIEPVLDQILYYTGMKYTTATFAIAMCNVLPALTFVMAWIFRLEKVNVKKLHSQGKILGTLITVGGAMVMTLVNGPPVPLPWTKGTGVHQVVASTALVSQDQHIKGAIMITAGCFCWASFYILQAMTLKEYPAQLSLTTLICMMGALQGTVVTLLIENGKSGIWSMHKRTEIIATLYSGIIRSGASYYVSGLVMKEKGPFFVTAFNPLGMVIVAIVSSFALAERLLLGRVVGAFIIVLGLYLIIWGKSKDSSLSSSKNNDVEMFDKETSNDKNQDSTIVSKEGHKGEANV</sequence>
<feature type="transmembrane region" description="Helical" evidence="6">
    <location>
        <begin position="79"/>
        <end position="101"/>
    </location>
</feature>
<feature type="domain" description="EamA" evidence="8">
    <location>
        <begin position="19"/>
        <end position="157"/>
    </location>
</feature>
<feature type="transmembrane region" description="Helical" evidence="6">
    <location>
        <begin position="222"/>
        <end position="243"/>
    </location>
</feature>
<dbReference type="OrthoDB" id="1728340at2759"/>
<evidence type="ECO:0000313" key="9">
    <source>
        <dbReference type="EMBL" id="KAJ0192395.1"/>
    </source>
</evidence>
<feature type="compositionally biased region" description="Basic and acidic residues" evidence="7">
    <location>
        <begin position="350"/>
        <end position="361"/>
    </location>
</feature>
<dbReference type="InterPro" id="IPR030184">
    <property type="entry name" value="WAT1-related"/>
</dbReference>
<evidence type="ECO:0000259" key="8">
    <source>
        <dbReference type="Pfam" id="PF00892"/>
    </source>
</evidence>
<protein>
    <recommendedName>
        <fullName evidence="6">WAT1-related protein</fullName>
    </recommendedName>
</protein>
<feature type="transmembrane region" description="Helical" evidence="6">
    <location>
        <begin position="287"/>
        <end position="307"/>
    </location>
</feature>
<dbReference type="InterPro" id="IPR037185">
    <property type="entry name" value="EmrE-like"/>
</dbReference>
<evidence type="ECO:0000256" key="5">
    <source>
        <dbReference type="ARBA" id="ARBA00023136"/>
    </source>
</evidence>
<feature type="transmembrane region" description="Helical" evidence="6">
    <location>
        <begin position="263"/>
        <end position="280"/>
    </location>
</feature>
<dbReference type="InterPro" id="IPR000620">
    <property type="entry name" value="EamA_dom"/>
</dbReference>
<dbReference type="GO" id="GO:0022857">
    <property type="term" value="F:transmembrane transporter activity"/>
    <property type="evidence" value="ECO:0007669"/>
    <property type="project" value="InterPro"/>
</dbReference>
<evidence type="ECO:0000256" key="2">
    <source>
        <dbReference type="ARBA" id="ARBA00007635"/>
    </source>
</evidence>